<evidence type="ECO:0000256" key="6">
    <source>
        <dbReference type="ARBA" id="ARBA00023186"/>
    </source>
</evidence>
<gene>
    <name evidence="10" type="primary">grpE</name>
    <name evidence="14" type="ordered locus">Desac_1110</name>
</gene>
<dbReference type="Gene3D" id="2.30.22.10">
    <property type="entry name" value="Head domain of nucleotide exchange factor GrpE"/>
    <property type="match status" value="1"/>
</dbReference>
<dbReference type="InterPro" id="IPR009012">
    <property type="entry name" value="GrpE_head"/>
</dbReference>
<feature type="region of interest" description="Disordered" evidence="13">
    <location>
        <begin position="1"/>
        <end position="21"/>
    </location>
</feature>
<evidence type="ECO:0000256" key="8">
    <source>
        <dbReference type="ARBA" id="ARBA00072274"/>
    </source>
</evidence>
<reference evidence="14 15" key="1">
    <citation type="journal article" date="2011" name="Stand. Genomic Sci.">
        <title>Complete genome sequence of the acetate-degrading sulfate reducer Desulfobacca acetoxidans type strain (ASRB2).</title>
        <authorList>
            <person name="Goker M."/>
            <person name="Teshima H."/>
            <person name="Lapidus A."/>
            <person name="Nolan M."/>
            <person name="Lucas S."/>
            <person name="Hammon N."/>
            <person name="Deshpande S."/>
            <person name="Cheng J.F."/>
            <person name="Tapia R."/>
            <person name="Han C."/>
            <person name="Goodwin L."/>
            <person name="Pitluck S."/>
            <person name="Huntemann M."/>
            <person name="Liolios K."/>
            <person name="Ivanova N."/>
            <person name="Pagani I."/>
            <person name="Mavromatis K."/>
            <person name="Ovchinikova G."/>
            <person name="Pati A."/>
            <person name="Chen A."/>
            <person name="Palaniappan K."/>
            <person name="Land M."/>
            <person name="Hauser L."/>
            <person name="Brambilla E.M."/>
            <person name="Rohde M."/>
            <person name="Spring S."/>
            <person name="Detter J.C."/>
            <person name="Woyke T."/>
            <person name="Bristow J."/>
            <person name="Eisen J.A."/>
            <person name="Markowitz V."/>
            <person name="Hugenholtz P."/>
            <person name="Kyrpides N.C."/>
            <person name="Klenk H.P."/>
        </authorList>
    </citation>
    <scope>NUCLEOTIDE SEQUENCE [LARGE SCALE GENOMIC DNA]</scope>
    <source>
        <strain evidence="15">ATCC 700848 / DSM 11109 / ASRB2</strain>
    </source>
</reference>
<evidence type="ECO:0000256" key="9">
    <source>
        <dbReference type="ARBA" id="ARBA00076414"/>
    </source>
</evidence>
<dbReference type="KEGG" id="dao:Desac_1110"/>
<accession>F2NCB0</accession>
<evidence type="ECO:0000256" key="2">
    <source>
        <dbReference type="ARBA" id="ARBA00009054"/>
    </source>
</evidence>
<keyword evidence="6 10" id="KW-0143">Chaperone</keyword>
<dbReference type="CDD" id="cd00446">
    <property type="entry name" value="GrpE"/>
    <property type="match status" value="1"/>
</dbReference>
<dbReference type="EMBL" id="CP002629">
    <property type="protein sequence ID" value="AEB08974.1"/>
    <property type="molecule type" value="Genomic_DNA"/>
</dbReference>
<dbReference type="STRING" id="880072.Desac_1110"/>
<evidence type="ECO:0000256" key="5">
    <source>
        <dbReference type="ARBA" id="ARBA00023016"/>
    </source>
</evidence>
<feature type="compositionally biased region" description="Polar residues" evidence="13">
    <location>
        <begin position="1"/>
        <end position="12"/>
    </location>
</feature>
<dbReference type="eggNOG" id="COG0576">
    <property type="taxonomic scope" value="Bacteria"/>
</dbReference>
<dbReference type="GO" id="GO:0051082">
    <property type="term" value="F:unfolded protein binding"/>
    <property type="evidence" value="ECO:0007669"/>
    <property type="project" value="TreeGrafter"/>
</dbReference>
<dbReference type="PRINTS" id="PR00773">
    <property type="entry name" value="GRPEPROTEIN"/>
</dbReference>
<evidence type="ECO:0000256" key="11">
    <source>
        <dbReference type="RuleBase" id="RU000639"/>
    </source>
</evidence>
<dbReference type="OrthoDB" id="9789811at2"/>
<dbReference type="HAMAP" id="MF_01151">
    <property type="entry name" value="GrpE"/>
    <property type="match status" value="1"/>
</dbReference>
<reference evidence="15" key="2">
    <citation type="submission" date="2011-03" db="EMBL/GenBank/DDBJ databases">
        <title>The complete genome of Desulfobacca acetoxidans DSM 11109.</title>
        <authorList>
            <consortium name="US DOE Joint Genome Institute (JGI-PGF)"/>
            <person name="Lucas S."/>
            <person name="Copeland A."/>
            <person name="Lapidus A."/>
            <person name="Bruce D."/>
            <person name="Goodwin L."/>
            <person name="Pitluck S."/>
            <person name="Peters L."/>
            <person name="Kyrpides N."/>
            <person name="Mavromatis K."/>
            <person name="Ivanova N."/>
            <person name="Ovchinnikova G."/>
            <person name="Teshima H."/>
            <person name="Detter J.C."/>
            <person name="Han C."/>
            <person name="Land M."/>
            <person name="Hauser L."/>
            <person name="Markowitz V."/>
            <person name="Cheng J.-F."/>
            <person name="Hugenholtz P."/>
            <person name="Woyke T."/>
            <person name="Wu D."/>
            <person name="Spring S."/>
            <person name="Schueler E."/>
            <person name="Brambilla E."/>
            <person name="Klenk H.-P."/>
            <person name="Eisen J.A."/>
        </authorList>
    </citation>
    <scope>NUCLEOTIDE SEQUENCE [LARGE SCALE GENOMIC DNA]</scope>
    <source>
        <strain evidence="15">ATCC 700848 / DSM 11109 / ASRB2</strain>
    </source>
</reference>
<dbReference type="AlphaFoldDB" id="F2NCB0"/>
<keyword evidence="15" id="KW-1185">Reference proteome</keyword>
<keyword evidence="4 10" id="KW-0963">Cytoplasm</keyword>
<evidence type="ECO:0000256" key="4">
    <source>
        <dbReference type="ARBA" id="ARBA00022490"/>
    </source>
</evidence>
<evidence type="ECO:0000256" key="12">
    <source>
        <dbReference type="RuleBase" id="RU004478"/>
    </source>
</evidence>
<comment type="subunit">
    <text evidence="3 10">Homodimer.</text>
</comment>
<organism evidence="14 15">
    <name type="scientific">Desulfobacca acetoxidans (strain ATCC 700848 / DSM 11109 / ASRB2)</name>
    <dbReference type="NCBI Taxonomy" id="880072"/>
    <lineage>
        <taxon>Bacteria</taxon>
        <taxon>Pseudomonadati</taxon>
        <taxon>Thermodesulfobacteriota</taxon>
        <taxon>Desulfobaccia</taxon>
        <taxon>Desulfobaccales</taxon>
        <taxon>Desulfobaccaceae</taxon>
        <taxon>Desulfobacca</taxon>
    </lineage>
</organism>
<dbReference type="GO" id="GO:0000774">
    <property type="term" value="F:adenyl-nucleotide exchange factor activity"/>
    <property type="evidence" value="ECO:0007669"/>
    <property type="project" value="InterPro"/>
</dbReference>
<dbReference type="InterPro" id="IPR000740">
    <property type="entry name" value="GrpE"/>
</dbReference>
<comment type="function">
    <text evidence="7 10 11">Participates actively in the response to hyperosmotic and heat shock by preventing the aggregation of stress-denatured proteins, in association with DnaK and GrpE. It is the nucleotide exchange factor for DnaK and may function as a thermosensor. Unfolded proteins bind initially to DnaJ; upon interaction with the DnaJ-bound protein, DnaK hydrolyzes its bound ATP, resulting in the formation of a stable complex. GrpE releases ADP from DnaK; ATP binding to DnaK triggers the release of the substrate protein, thus completing the reaction cycle. Several rounds of ATP-dependent interactions between DnaJ, DnaK and GrpE are required for fully efficient folding.</text>
</comment>
<dbReference type="GO" id="GO:0051087">
    <property type="term" value="F:protein-folding chaperone binding"/>
    <property type="evidence" value="ECO:0007669"/>
    <property type="project" value="InterPro"/>
</dbReference>
<dbReference type="Pfam" id="PF01025">
    <property type="entry name" value="GrpE"/>
    <property type="match status" value="1"/>
</dbReference>
<evidence type="ECO:0000256" key="1">
    <source>
        <dbReference type="ARBA" id="ARBA00004496"/>
    </source>
</evidence>
<evidence type="ECO:0000313" key="15">
    <source>
        <dbReference type="Proteomes" id="UP000000483"/>
    </source>
</evidence>
<dbReference type="Gene3D" id="3.90.20.20">
    <property type="match status" value="1"/>
</dbReference>
<sequence length="190" mass="21566">MGFSSQECNETVNPEVVESSEMEAAESVIEETETEALIRQLAQKTQEAQEIHDRWLRLAAEMENFKRRQEKERADLRQFANESLIKELLPIVDNLELAINHGRQQEPGSALQEGVENVLKGFLAALTKFGVTPIQALGDKFDPTFHNAVMQQEDDSVEDQTIIQELQKGYLLHNRLLRPAMVVVARHSQS</sequence>
<dbReference type="RefSeq" id="WP_013706086.1">
    <property type="nucleotide sequence ID" value="NC_015388.1"/>
</dbReference>
<dbReference type="Proteomes" id="UP000000483">
    <property type="component" value="Chromosome"/>
</dbReference>
<dbReference type="FunFam" id="2.30.22.10:FF:000001">
    <property type="entry name" value="Protein GrpE"/>
    <property type="match status" value="1"/>
</dbReference>
<dbReference type="InterPro" id="IPR013805">
    <property type="entry name" value="GrpE_CC"/>
</dbReference>
<evidence type="ECO:0000256" key="3">
    <source>
        <dbReference type="ARBA" id="ARBA00011738"/>
    </source>
</evidence>
<dbReference type="PANTHER" id="PTHR21237">
    <property type="entry name" value="GRPE PROTEIN"/>
    <property type="match status" value="1"/>
</dbReference>
<evidence type="ECO:0000256" key="13">
    <source>
        <dbReference type="SAM" id="MobiDB-lite"/>
    </source>
</evidence>
<comment type="subcellular location">
    <subcellularLocation>
        <location evidence="1 10">Cytoplasm</location>
    </subcellularLocation>
</comment>
<dbReference type="PROSITE" id="PS01071">
    <property type="entry name" value="GRPE"/>
    <property type="match status" value="1"/>
</dbReference>
<dbReference type="PANTHER" id="PTHR21237:SF23">
    <property type="entry name" value="GRPE PROTEIN HOMOLOG, MITOCHONDRIAL"/>
    <property type="match status" value="1"/>
</dbReference>
<dbReference type="SUPFAM" id="SSF58014">
    <property type="entry name" value="Coiled-coil domain of nucleotide exchange factor GrpE"/>
    <property type="match status" value="1"/>
</dbReference>
<proteinExistence type="inferred from homology"/>
<evidence type="ECO:0000313" key="14">
    <source>
        <dbReference type="EMBL" id="AEB08974.1"/>
    </source>
</evidence>
<dbReference type="SUPFAM" id="SSF51064">
    <property type="entry name" value="Head domain of nucleotide exchange factor GrpE"/>
    <property type="match status" value="1"/>
</dbReference>
<dbReference type="GO" id="GO:0005737">
    <property type="term" value="C:cytoplasm"/>
    <property type="evidence" value="ECO:0007669"/>
    <property type="project" value="UniProtKB-SubCell"/>
</dbReference>
<dbReference type="GO" id="GO:0006457">
    <property type="term" value="P:protein folding"/>
    <property type="evidence" value="ECO:0007669"/>
    <property type="project" value="InterPro"/>
</dbReference>
<dbReference type="GO" id="GO:0042803">
    <property type="term" value="F:protein homodimerization activity"/>
    <property type="evidence" value="ECO:0007669"/>
    <property type="project" value="InterPro"/>
</dbReference>
<name>F2NCB0_DESAR</name>
<evidence type="ECO:0000256" key="7">
    <source>
        <dbReference type="ARBA" id="ARBA00053401"/>
    </source>
</evidence>
<protein>
    <recommendedName>
        <fullName evidence="8 10">Protein GrpE</fullName>
    </recommendedName>
    <alternativeName>
        <fullName evidence="9 10">HSP-70 cofactor</fullName>
    </alternativeName>
</protein>
<dbReference type="HOGENOM" id="CLU_057217_5_1_7"/>
<comment type="similarity">
    <text evidence="2 10 12">Belongs to the GrpE family.</text>
</comment>
<dbReference type="NCBIfam" id="NF010738">
    <property type="entry name" value="PRK14140.1"/>
    <property type="match status" value="1"/>
</dbReference>
<keyword evidence="5 10" id="KW-0346">Stress response</keyword>
<evidence type="ECO:0000256" key="10">
    <source>
        <dbReference type="HAMAP-Rule" id="MF_01151"/>
    </source>
</evidence>